<reference evidence="3 4" key="1">
    <citation type="submission" date="2016-07" db="EMBL/GenBank/DDBJ databases">
        <title>Genomic analysis of zinc-resistant bacterium Mucilaginibacter pedocola TBZ30.</title>
        <authorList>
            <person name="Huang J."/>
            <person name="Tang J."/>
        </authorList>
    </citation>
    <scope>NUCLEOTIDE SEQUENCE [LARGE SCALE GENOMIC DNA]</scope>
    <source>
        <strain evidence="3 4">TBZ30</strain>
    </source>
</reference>
<dbReference type="Proteomes" id="UP000189739">
    <property type="component" value="Unassembled WGS sequence"/>
</dbReference>
<dbReference type="PANTHER" id="PTHR47791">
    <property type="entry name" value="MEIOTICALLY UP-REGULATED GENE 191 PROTEIN"/>
    <property type="match status" value="1"/>
</dbReference>
<dbReference type="PANTHER" id="PTHR47791:SF3">
    <property type="entry name" value="MEIOTICALLY UP-REGULATED GENE 191 PROTEIN"/>
    <property type="match status" value="1"/>
</dbReference>
<dbReference type="Gene3D" id="1.50.10.20">
    <property type="match status" value="1"/>
</dbReference>
<name>A0A1S9PHF5_9SPHI</name>
<evidence type="ECO:0000259" key="2">
    <source>
        <dbReference type="Pfam" id="PF14200"/>
    </source>
</evidence>
<dbReference type="PROSITE" id="PS51257">
    <property type="entry name" value="PROKAR_LIPOPROTEIN"/>
    <property type="match status" value="1"/>
</dbReference>
<accession>A0A1S9PHF5</accession>
<feature type="domain" description="Ricin B lectin" evidence="2">
    <location>
        <begin position="458"/>
        <end position="523"/>
    </location>
</feature>
<dbReference type="InterPro" id="IPR005198">
    <property type="entry name" value="Glyco_hydro_76"/>
</dbReference>
<dbReference type="InterPro" id="IPR053169">
    <property type="entry name" value="MUG_Protein"/>
</dbReference>
<gene>
    <name evidence="3" type="ORF">BC343_25565</name>
</gene>
<evidence type="ECO:0000256" key="1">
    <source>
        <dbReference type="SAM" id="SignalP"/>
    </source>
</evidence>
<proteinExistence type="predicted"/>
<feature type="chain" id="PRO_5012459055" description="Ricin B lectin domain-containing protein" evidence="1">
    <location>
        <begin position="21"/>
        <end position="539"/>
    </location>
</feature>
<dbReference type="SUPFAM" id="SSF48208">
    <property type="entry name" value="Six-hairpin glycosidases"/>
    <property type="match status" value="1"/>
</dbReference>
<dbReference type="OrthoDB" id="6387072at2"/>
<keyword evidence="1" id="KW-0732">Signal</keyword>
<dbReference type="Gene3D" id="2.80.10.50">
    <property type="match status" value="1"/>
</dbReference>
<evidence type="ECO:0000313" key="4">
    <source>
        <dbReference type="Proteomes" id="UP000189739"/>
    </source>
</evidence>
<sequence length="539" mass="59372">MNIMRKKNFLRKCAGGITLAAMVLWSASCKKNDPVAGQSLSGSSAEATQPKSKLRANEINSQADAAFNAITSAFLVTSGSAQYFKAALNNNEKDYFWQQALDIQMVEDTYLRTKSAAHKTLVTNLLNTFIQQNQGTGGALDWSWNQYNDDLLWAGIAFARGYQITGNAAFLTQAKYAFNYAYDRGWDSALGGGIWWNVGHKDKSGLSNNTAVILGCYIYEATKEIAYLTKAKACYDWVWGHLYNNSTGALAENMLADGTLSSATNVYNAGAFISAANHIHRLMGLTSVYNDAKRAVDFVKNNLNTGGILNNNIDNGTWASEFARGLGEFVRDNNLWSIYYPWMKQNADAAWAKRRTDYNITWNNWLSNTPTVNNTMAVACISAVVMQQVTPATQPGLTENGIYRLTPKIATGSALDIAMSTSLADIWGWNAGNNQKFKIVPVNYGYYRLVPQSLTTSSLDVNGGSNANNTPIQIYAANNNASQYYKLVYDYDGYYKLKPRCAPSSCVNVQGGATANGTKCVLWQESFGDNERWSMQLNP</sequence>
<dbReference type="SUPFAM" id="SSF50370">
    <property type="entry name" value="Ricin B-like lectins"/>
    <property type="match status" value="1"/>
</dbReference>
<organism evidence="3 4">
    <name type="scientific">Mucilaginibacter pedocola</name>
    <dbReference type="NCBI Taxonomy" id="1792845"/>
    <lineage>
        <taxon>Bacteria</taxon>
        <taxon>Pseudomonadati</taxon>
        <taxon>Bacteroidota</taxon>
        <taxon>Sphingobacteriia</taxon>
        <taxon>Sphingobacteriales</taxon>
        <taxon>Sphingobacteriaceae</taxon>
        <taxon>Mucilaginibacter</taxon>
    </lineage>
</organism>
<dbReference type="InterPro" id="IPR035992">
    <property type="entry name" value="Ricin_B-like_lectins"/>
</dbReference>
<feature type="signal peptide" evidence="1">
    <location>
        <begin position="1"/>
        <end position="20"/>
    </location>
</feature>
<dbReference type="Pfam" id="PF14200">
    <property type="entry name" value="RicinB_lectin_2"/>
    <property type="match status" value="1"/>
</dbReference>
<comment type="caution">
    <text evidence="3">The sequence shown here is derived from an EMBL/GenBank/DDBJ whole genome shotgun (WGS) entry which is preliminary data.</text>
</comment>
<dbReference type="PROSITE" id="PS50231">
    <property type="entry name" value="RICIN_B_LECTIN"/>
    <property type="match status" value="1"/>
</dbReference>
<dbReference type="GO" id="GO:0005975">
    <property type="term" value="P:carbohydrate metabolic process"/>
    <property type="evidence" value="ECO:0007669"/>
    <property type="project" value="InterPro"/>
</dbReference>
<evidence type="ECO:0000313" key="3">
    <source>
        <dbReference type="EMBL" id="OOQ60392.1"/>
    </source>
</evidence>
<protein>
    <recommendedName>
        <fullName evidence="2">Ricin B lectin domain-containing protein</fullName>
    </recommendedName>
</protein>
<dbReference type="InterPro" id="IPR008928">
    <property type="entry name" value="6-hairpin_glycosidase_sf"/>
</dbReference>
<dbReference type="InterPro" id="IPR000772">
    <property type="entry name" value="Ricin_B_lectin"/>
</dbReference>
<dbReference type="AlphaFoldDB" id="A0A1S9PHF5"/>
<dbReference type="STRING" id="1792845.BC343_25565"/>
<dbReference type="Pfam" id="PF03663">
    <property type="entry name" value="Glyco_hydro_76"/>
    <property type="match status" value="1"/>
</dbReference>
<dbReference type="CDD" id="cd00161">
    <property type="entry name" value="beta-trefoil_Ricin-like"/>
    <property type="match status" value="1"/>
</dbReference>
<dbReference type="EMBL" id="MBTF01000007">
    <property type="protein sequence ID" value="OOQ60392.1"/>
    <property type="molecule type" value="Genomic_DNA"/>
</dbReference>
<keyword evidence="4" id="KW-1185">Reference proteome</keyword>